<dbReference type="Pfam" id="PF00106">
    <property type="entry name" value="adh_short"/>
    <property type="match status" value="1"/>
</dbReference>
<dbReference type="InterPro" id="IPR036291">
    <property type="entry name" value="NAD(P)-bd_dom_sf"/>
</dbReference>
<dbReference type="OrthoDB" id="9803333at2"/>
<comment type="caution">
    <text evidence="3">The sequence shown here is derived from an EMBL/GenBank/DDBJ whole genome shotgun (WGS) entry which is preliminary data.</text>
</comment>
<proteinExistence type="inferred from homology"/>
<dbReference type="GO" id="GO:0016616">
    <property type="term" value="F:oxidoreductase activity, acting on the CH-OH group of donors, NAD or NADP as acceptor"/>
    <property type="evidence" value="ECO:0007669"/>
    <property type="project" value="TreeGrafter"/>
</dbReference>
<evidence type="ECO:0000256" key="2">
    <source>
        <dbReference type="ARBA" id="ARBA00023002"/>
    </source>
</evidence>
<dbReference type="EMBL" id="SLUO01000010">
    <property type="protein sequence ID" value="TCL56980.1"/>
    <property type="molecule type" value="Genomic_DNA"/>
</dbReference>
<evidence type="ECO:0000313" key="3">
    <source>
        <dbReference type="EMBL" id="TCL56980.1"/>
    </source>
</evidence>
<name>A0A4R1QY90_9FIRM</name>
<dbReference type="STRING" id="1469948.GCA_000732725_02922"/>
<dbReference type="CDD" id="cd05233">
    <property type="entry name" value="SDR_c"/>
    <property type="match status" value="1"/>
</dbReference>
<keyword evidence="2" id="KW-0560">Oxidoreductase</keyword>
<dbReference type="RefSeq" id="WP_031391583.1">
    <property type="nucleotide sequence ID" value="NZ_JPNB01000002.1"/>
</dbReference>
<gene>
    <name evidence="3" type="ORF">EDD76_110153</name>
</gene>
<dbReference type="InterPro" id="IPR002347">
    <property type="entry name" value="SDR_fam"/>
</dbReference>
<organism evidence="3 4">
    <name type="scientific">Kineothrix alysoides</name>
    <dbReference type="NCBI Taxonomy" id="1469948"/>
    <lineage>
        <taxon>Bacteria</taxon>
        <taxon>Bacillati</taxon>
        <taxon>Bacillota</taxon>
        <taxon>Clostridia</taxon>
        <taxon>Lachnospirales</taxon>
        <taxon>Lachnospiraceae</taxon>
        <taxon>Kineothrix</taxon>
    </lineage>
</organism>
<comment type="similarity">
    <text evidence="1">Belongs to the short-chain dehydrogenases/reductases (SDR) family.</text>
</comment>
<dbReference type="PANTHER" id="PTHR42760:SF115">
    <property type="entry name" value="3-OXOACYL-[ACYL-CARRIER-PROTEIN] REDUCTASE FABG"/>
    <property type="match status" value="1"/>
</dbReference>
<dbReference type="Gene3D" id="3.40.50.720">
    <property type="entry name" value="NAD(P)-binding Rossmann-like Domain"/>
    <property type="match status" value="1"/>
</dbReference>
<reference evidence="3 4" key="1">
    <citation type="submission" date="2019-03" db="EMBL/GenBank/DDBJ databases">
        <title>Genomic Encyclopedia of Type Strains, Phase IV (KMG-IV): sequencing the most valuable type-strain genomes for metagenomic binning, comparative biology and taxonomic classification.</title>
        <authorList>
            <person name="Goeker M."/>
        </authorList>
    </citation>
    <scope>NUCLEOTIDE SEQUENCE [LARGE SCALE GENOMIC DNA]</scope>
    <source>
        <strain evidence="3 4">DSM 100556</strain>
    </source>
</reference>
<dbReference type="AlphaFoldDB" id="A0A4R1QY90"/>
<dbReference type="PRINTS" id="PR00081">
    <property type="entry name" value="GDHRDH"/>
</dbReference>
<evidence type="ECO:0000313" key="4">
    <source>
        <dbReference type="Proteomes" id="UP000295718"/>
    </source>
</evidence>
<protein>
    <submittedName>
        <fullName evidence="3">NAD(P)-dependent dehydrogenase (Short-subunit alcohol dehydrogenase family)</fullName>
    </submittedName>
</protein>
<dbReference type="Pfam" id="PF13561">
    <property type="entry name" value="adh_short_C2"/>
    <property type="match status" value="1"/>
</dbReference>
<keyword evidence="4" id="KW-1185">Reference proteome</keyword>
<dbReference type="Proteomes" id="UP000295718">
    <property type="component" value="Unassembled WGS sequence"/>
</dbReference>
<evidence type="ECO:0000256" key="1">
    <source>
        <dbReference type="ARBA" id="ARBA00006484"/>
    </source>
</evidence>
<dbReference type="SUPFAM" id="SSF51735">
    <property type="entry name" value="NAD(P)-binding Rossmann-fold domains"/>
    <property type="match status" value="1"/>
</dbReference>
<sequence>MKNVCVVTGGGSGMGLATAEIMGKDHYIVLVGRTPGKLENALAKLHSMGVEAESFPCDVSSRESVQTLAEHVQSLGQVKAVIHAAGMSPHMGGGDIIFNVNAMGTIYMNEELAKIMPAGSCILNVSSMSAYMVPADKVPSEVYKLSLSDSSVFQEKMLGIVSSVPGEMSSNMAYTLSKNFVVWYSEKAACIHGKNGIRILSVSPGTFKTPMGELEGEQAASFALASALGRLGEPEEIGELMAFLASEKCSYLTGVDILCDGGTIAAMRSRS</sequence>
<dbReference type="PANTHER" id="PTHR42760">
    <property type="entry name" value="SHORT-CHAIN DEHYDROGENASES/REDUCTASES FAMILY MEMBER"/>
    <property type="match status" value="1"/>
</dbReference>
<accession>A0A4R1QY90</accession>